<dbReference type="PANTHER" id="PTHR35279">
    <property type="match status" value="1"/>
</dbReference>
<evidence type="ECO:0000256" key="1">
    <source>
        <dbReference type="SAM" id="MobiDB-lite"/>
    </source>
</evidence>
<feature type="compositionally biased region" description="Low complexity" evidence="1">
    <location>
        <begin position="118"/>
        <end position="127"/>
    </location>
</feature>
<dbReference type="OMA" id="DWDSLFI"/>
<evidence type="ECO:0008006" key="4">
    <source>
        <dbReference type="Google" id="ProtNLM"/>
    </source>
</evidence>
<dbReference type="InterPro" id="IPR023296">
    <property type="entry name" value="Glyco_hydro_beta-prop_sf"/>
</dbReference>
<reference evidence="2" key="1">
    <citation type="submission" date="2021-01" db="UniProtKB">
        <authorList>
            <consortium name="EnsemblPlants"/>
        </authorList>
    </citation>
    <scope>IDENTIFICATION</scope>
</reference>
<dbReference type="AlphaFoldDB" id="A0A7N0V4S8"/>
<dbReference type="Gramene" id="Kaladp0101s0242.1.v1.1">
    <property type="protein sequence ID" value="Kaladp0101s0242.1.v1.1.CDS.1"/>
    <property type="gene ID" value="Kaladp0101s0242.v1.1"/>
</dbReference>
<dbReference type="EnsemblPlants" id="Kaladp0101s0242.1.v1.1">
    <property type="protein sequence ID" value="Kaladp0101s0242.1.v1.1.CDS.1"/>
    <property type="gene ID" value="Kaladp0101s0242.v1.1"/>
</dbReference>
<organism evidence="2 3">
    <name type="scientific">Kalanchoe fedtschenkoi</name>
    <name type="common">Lavender scallops</name>
    <name type="synonym">South American air plant</name>
    <dbReference type="NCBI Taxonomy" id="63787"/>
    <lineage>
        <taxon>Eukaryota</taxon>
        <taxon>Viridiplantae</taxon>
        <taxon>Streptophyta</taxon>
        <taxon>Embryophyta</taxon>
        <taxon>Tracheophyta</taxon>
        <taxon>Spermatophyta</taxon>
        <taxon>Magnoliopsida</taxon>
        <taxon>eudicotyledons</taxon>
        <taxon>Gunneridae</taxon>
        <taxon>Pentapetalae</taxon>
        <taxon>Saxifragales</taxon>
        <taxon>Crassulaceae</taxon>
        <taxon>Kalanchoe</taxon>
    </lineage>
</organism>
<dbReference type="PANTHER" id="PTHR35279:SF1">
    <property type="entry name" value="ARABINANASE_LEVANSUCRASE_INVERTASE"/>
    <property type="match status" value="1"/>
</dbReference>
<feature type="region of interest" description="Disordered" evidence="1">
    <location>
        <begin position="104"/>
        <end position="127"/>
    </location>
</feature>
<accession>A0A7N0V4S8</accession>
<protein>
    <recommendedName>
        <fullName evidence="4">Arabinanase/levansucrase/invertase</fullName>
    </recommendedName>
</protein>
<keyword evidence="3" id="KW-1185">Reference proteome</keyword>
<evidence type="ECO:0000313" key="3">
    <source>
        <dbReference type="Proteomes" id="UP000594263"/>
    </source>
</evidence>
<name>A0A7N0V4S8_KALFE</name>
<evidence type="ECO:0000313" key="2">
    <source>
        <dbReference type="EnsemblPlants" id="Kaladp0101s0242.1.v1.1.CDS.1"/>
    </source>
</evidence>
<feature type="compositionally biased region" description="Polar residues" evidence="1">
    <location>
        <begin position="104"/>
        <end position="114"/>
    </location>
</feature>
<dbReference type="Proteomes" id="UP000594263">
    <property type="component" value="Unplaced"/>
</dbReference>
<sequence length="506" mass="54201">MPSLKVYSAVADFATSAATRHLLPGIIMPKSINISPSSILRPHPCPCSKPSTLHLLPCRRSFNCSSFTYPKLTHGVPHCSTNPNLDNGTAADKHALTSQNLSLGAQQNESQNPDSGESRASSPSSSVSSVNSHGLVFGLGSLGSWDSGAVGSPVVKRFLSDEEERWYMWYHGSSSEDPMGKDIVGLAVSSNGIHWERGKGGVQSADDVGMVLNVSEDWWALDTHSIRPAEVVIMSSSKIRGSSAVYWLYYTGYSNSEQSSVLSQILNSEISKMSLLDDQVKVVVETGRVCKSLPGLAMSQDGRHWARLEGEHHSGALFDVGSETEWDSAYISSPQVVFHQPGDLRMYYHSYDAKKSHFAVGVARSRDGMNWIKLGKVLGAGAAGTFDELGAMNACVVKSNEDGTYFMAYEAVNATGGRSLGLAASADGLRAWKRVGGGPILEPGDGDSWDNGGVGSPCLVHMEGEASEWRVYYTGVGRHGRSGIGMAVSAKGSVTGGFERWKGFHL</sequence>
<proteinExistence type="predicted"/>
<dbReference type="Gene3D" id="2.115.10.20">
    <property type="entry name" value="Glycosyl hydrolase domain, family 43"/>
    <property type="match status" value="3"/>
</dbReference>
<dbReference type="SUPFAM" id="SSF75005">
    <property type="entry name" value="Arabinanase/levansucrase/invertase"/>
    <property type="match status" value="2"/>
</dbReference>